<feature type="region of interest" description="Disordered" evidence="2">
    <location>
        <begin position="457"/>
        <end position="476"/>
    </location>
</feature>
<gene>
    <name evidence="4" type="ORF">A3A40_02185</name>
</gene>
<feature type="compositionally biased region" description="Low complexity" evidence="2">
    <location>
        <begin position="687"/>
        <end position="707"/>
    </location>
</feature>
<keyword evidence="3" id="KW-0472">Membrane</keyword>
<organism evidence="4 5">
    <name type="scientific">Candidatus Kaiserbacteria bacterium RIFCSPLOWO2_01_FULL_54_20</name>
    <dbReference type="NCBI Taxonomy" id="1798513"/>
    <lineage>
        <taxon>Bacteria</taxon>
        <taxon>Candidatus Kaiseribacteriota</taxon>
    </lineage>
</organism>
<evidence type="ECO:0000256" key="2">
    <source>
        <dbReference type="SAM" id="MobiDB-lite"/>
    </source>
</evidence>
<protein>
    <submittedName>
        <fullName evidence="4">Uncharacterized protein</fullName>
    </submittedName>
</protein>
<reference evidence="4 5" key="1">
    <citation type="journal article" date="2016" name="Nat. Commun.">
        <title>Thousands of microbial genomes shed light on interconnected biogeochemical processes in an aquifer system.</title>
        <authorList>
            <person name="Anantharaman K."/>
            <person name="Brown C.T."/>
            <person name="Hug L.A."/>
            <person name="Sharon I."/>
            <person name="Castelle C.J."/>
            <person name="Probst A.J."/>
            <person name="Thomas B.C."/>
            <person name="Singh A."/>
            <person name="Wilkins M.J."/>
            <person name="Karaoz U."/>
            <person name="Brodie E.L."/>
            <person name="Williams K.H."/>
            <person name="Hubbard S.S."/>
            <person name="Banfield J.F."/>
        </authorList>
    </citation>
    <scope>NUCLEOTIDE SEQUENCE [LARGE SCALE GENOMIC DNA]</scope>
</reference>
<proteinExistence type="predicted"/>
<dbReference type="EMBL" id="MFMA01000002">
    <property type="protein sequence ID" value="OGG74184.1"/>
    <property type="molecule type" value="Genomic_DNA"/>
</dbReference>
<keyword evidence="3" id="KW-1133">Transmembrane helix</keyword>
<feature type="region of interest" description="Disordered" evidence="2">
    <location>
        <begin position="485"/>
        <end position="537"/>
    </location>
</feature>
<feature type="region of interest" description="Disordered" evidence="2">
    <location>
        <begin position="661"/>
        <end position="707"/>
    </location>
</feature>
<feature type="transmembrane region" description="Helical" evidence="3">
    <location>
        <begin position="7"/>
        <end position="27"/>
    </location>
</feature>
<feature type="coiled-coil region" evidence="1">
    <location>
        <begin position="572"/>
        <end position="599"/>
    </location>
</feature>
<evidence type="ECO:0000256" key="1">
    <source>
        <dbReference type="SAM" id="Coils"/>
    </source>
</evidence>
<evidence type="ECO:0000313" key="5">
    <source>
        <dbReference type="Proteomes" id="UP000178427"/>
    </source>
</evidence>
<dbReference type="AlphaFoldDB" id="A0A1F6EKL8"/>
<feature type="transmembrane region" description="Helical" evidence="3">
    <location>
        <begin position="242"/>
        <end position="265"/>
    </location>
</feature>
<name>A0A1F6EKL8_9BACT</name>
<feature type="compositionally biased region" description="Basic and acidic residues" evidence="2">
    <location>
        <begin position="488"/>
        <end position="513"/>
    </location>
</feature>
<keyword evidence="1" id="KW-0175">Coiled coil</keyword>
<evidence type="ECO:0000313" key="4">
    <source>
        <dbReference type="EMBL" id="OGG74184.1"/>
    </source>
</evidence>
<feature type="compositionally biased region" description="Basic and acidic residues" evidence="2">
    <location>
        <begin position="668"/>
        <end position="683"/>
    </location>
</feature>
<keyword evidence="3" id="KW-0812">Transmembrane</keyword>
<dbReference type="Proteomes" id="UP000178427">
    <property type="component" value="Unassembled WGS sequence"/>
</dbReference>
<feature type="transmembrane region" description="Helical" evidence="3">
    <location>
        <begin position="79"/>
        <end position="97"/>
    </location>
</feature>
<comment type="caution">
    <text evidence="4">The sequence shown here is derived from an EMBL/GenBank/DDBJ whole genome shotgun (WGS) entry which is preliminary data.</text>
</comment>
<sequence length="707" mass="76513">MWFGVKAVVLAGGLFELMLDYGIIKFGAMLKNIESGINDGWTALRDIANIIIIGLFVFIAVNIILGVKDFGDKKRVAHVLIVAVLINFSLLFTKVIIDASNFTAYQFYNSMAKKERVGGTTIESAPLPDATKQKDDSVNGIAGRFLGILGVDGISKSYDLIRKAQESQDSALIGFGYGLLMLILLLATAFVFLYGAFLIASRAILLIFLMLTSAVAFAAWLIPQQYVQGGFSKWWESLLKAAFFAPILMALLWITVIVSDTLVVASKAEGGYAANGSLGGLAGSAANSANLGQLFNFVIVLGLLFAAFATASAFSKTISGFRYAQAGVGGALVGASRIAGLAGRTLVGWPGSLGLAAARRYYHREVTDSEKEAGMRPGSFDYRRQGIRGLLGGGMLRGTDFLSRKTFDPLKQKLIGSAAETMGFPRGAIDATKDFGEGGIAGVLERKARRADELARRIGPTDAQKGQLAKQHEQQLAEQRALVSAIRNQEHPNVEKDVRGKQAGRTDAEEKVQLHQQDADSAASAYTSAENRQKSEMRLREEKIALAQNDARHQGATPEAIEALAAPLRALEQAHREELETIRERRSASEQELEAAQKVVRGLDEVARAETKQALDSHPRVVAAERNVERLGTAADKVSDREVSFRKKMLWDPRARPFVAGEMRNQQRRKDLKILAEESRKVDSGQAAPSPTPALTPTTSTDAPTAT</sequence>
<feature type="transmembrane region" description="Helical" evidence="3">
    <location>
        <begin position="175"/>
        <end position="196"/>
    </location>
</feature>
<feature type="transmembrane region" description="Helical" evidence="3">
    <location>
        <begin position="294"/>
        <end position="314"/>
    </location>
</feature>
<dbReference type="STRING" id="1798513.A3A40_02185"/>
<feature type="transmembrane region" description="Helical" evidence="3">
    <location>
        <begin position="203"/>
        <end position="222"/>
    </location>
</feature>
<feature type="transmembrane region" description="Helical" evidence="3">
    <location>
        <begin position="47"/>
        <end position="67"/>
    </location>
</feature>
<evidence type="ECO:0000256" key="3">
    <source>
        <dbReference type="SAM" id="Phobius"/>
    </source>
</evidence>
<accession>A0A1F6EKL8</accession>